<evidence type="ECO:0000313" key="1">
    <source>
        <dbReference type="EMBL" id="OLN29729.1"/>
    </source>
</evidence>
<protein>
    <submittedName>
        <fullName evidence="1">Uncharacterized protein</fullName>
    </submittedName>
</protein>
<name>A0A1Q8QQV1_9FIRM</name>
<gene>
    <name evidence="1" type="ORF">DSOL_3435</name>
</gene>
<keyword evidence="2" id="KW-1185">Reference proteome</keyword>
<reference evidence="1 2" key="1">
    <citation type="submission" date="2016-09" db="EMBL/GenBank/DDBJ databases">
        <title>Complete genome of Desulfosporosinus sp. OL.</title>
        <authorList>
            <person name="Mardanov A."/>
            <person name="Beletsky A."/>
            <person name="Panova A."/>
            <person name="Karnachuk O."/>
            <person name="Ravin N."/>
        </authorList>
    </citation>
    <scope>NUCLEOTIDE SEQUENCE [LARGE SCALE GENOMIC DNA]</scope>
    <source>
        <strain evidence="1 2">OL</strain>
    </source>
</reference>
<dbReference type="EMBL" id="MLBF01000030">
    <property type="protein sequence ID" value="OLN29729.1"/>
    <property type="molecule type" value="Genomic_DNA"/>
</dbReference>
<proteinExistence type="predicted"/>
<sequence length="54" mass="5994">MVPCIKAPPFSVGYFLISRLEGQSILMANFPNDIVGSNLCHTFAILFRHNEAVN</sequence>
<dbReference type="Proteomes" id="UP000186102">
    <property type="component" value="Unassembled WGS sequence"/>
</dbReference>
<dbReference type="AlphaFoldDB" id="A0A1Q8QQV1"/>
<comment type="caution">
    <text evidence="1">The sequence shown here is derived from an EMBL/GenBank/DDBJ whole genome shotgun (WGS) entry which is preliminary data.</text>
</comment>
<accession>A0A1Q8QQV1</accession>
<evidence type="ECO:0000313" key="2">
    <source>
        <dbReference type="Proteomes" id="UP000186102"/>
    </source>
</evidence>
<organism evidence="1 2">
    <name type="scientific">Desulfosporosinus metallidurans</name>
    <dbReference type="NCBI Taxonomy" id="1888891"/>
    <lineage>
        <taxon>Bacteria</taxon>
        <taxon>Bacillati</taxon>
        <taxon>Bacillota</taxon>
        <taxon>Clostridia</taxon>
        <taxon>Eubacteriales</taxon>
        <taxon>Desulfitobacteriaceae</taxon>
        <taxon>Desulfosporosinus</taxon>
    </lineage>
</organism>